<proteinExistence type="predicted"/>
<name>C4GLD2_9NEIS</name>
<reference evidence="1" key="1">
    <citation type="submission" date="2009-04" db="EMBL/GenBank/DDBJ databases">
        <authorList>
            <person name="Weinstock G."/>
            <person name="Sodergren E."/>
            <person name="Clifton S."/>
            <person name="Fulton L."/>
            <person name="Fulton B."/>
            <person name="Courtney L."/>
            <person name="Fronick C."/>
            <person name="Harrison M."/>
            <person name="Strong C."/>
            <person name="Farmer C."/>
            <person name="Delahaunty K."/>
            <person name="Markovic C."/>
            <person name="Hall O."/>
            <person name="Minx P."/>
            <person name="Tomlinson C."/>
            <person name="Mitreva M."/>
            <person name="Nelson J."/>
            <person name="Hou S."/>
            <person name="Wollam A."/>
            <person name="Pepin K.H."/>
            <person name="Johnson M."/>
            <person name="Bhonagiri V."/>
            <person name="Nash W.E."/>
            <person name="Warren W."/>
            <person name="Chinwalla A."/>
            <person name="Mardis E.R."/>
            <person name="Wilson R.K."/>
        </authorList>
    </citation>
    <scope>NUCLEOTIDE SEQUENCE [LARGE SCALE GENOMIC DNA]</scope>
    <source>
        <strain evidence="1">ATCC 51147</strain>
    </source>
</reference>
<organism evidence="1 2">
    <name type="scientific">Kingella oralis ATCC 51147</name>
    <dbReference type="NCBI Taxonomy" id="629741"/>
    <lineage>
        <taxon>Bacteria</taxon>
        <taxon>Pseudomonadati</taxon>
        <taxon>Pseudomonadota</taxon>
        <taxon>Betaproteobacteria</taxon>
        <taxon>Neisseriales</taxon>
        <taxon>Neisseriaceae</taxon>
        <taxon>Kingella</taxon>
    </lineage>
</organism>
<dbReference type="Proteomes" id="UP000003009">
    <property type="component" value="Unassembled WGS sequence"/>
</dbReference>
<sequence length="44" mass="4690">MRSVENICPSRQPEIRPQMVDAAAGCRGLPLLVVGGETPARAKD</sequence>
<dbReference type="HOGENOM" id="CLU_3217411_0_0_4"/>
<dbReference type="STRING" id="629741.GCWU000324_01789"/>
<gene>
    <name evidence="1" type="ORF">GCWU000324_01789</name>
</gene>
<accession>C4GLD2</accession>
<evidence type="ECO:0000313" key="1">
    <source>
        <dbReference type="EMBL" id="EEP67541.1"/>
    </source>
</evidence>
<comment type="caution">
    <text evidence="1">The sequence shown here is derived from an EMBL/GenBank/DDBJ whole genome shotgun (WGS) entry which is preliminary data.</text>
</comment>
<protein>
    <submittedName>
        <fullName evidence="1">Uncharacterized protein</fullName>
    </submittedName>
</protein>
<dbReference type="EMBL" id="ACJW02000003">
    <property type="protein sequence ID" value="EEP67541.1"/>
    <property type="molecule type" value="Genomic_DNA"/>
</dbReference>
<keyword evidence="2" id="KW-1185">Reference proteome</keyword>
<evidence type="ECO:0000313" key="2">
    <source>
        <dbReference type="Proteomes" id="UP000003009"/>
    </source>
</evidence>
<dbReference type="AlphaFoldDB" id="C4GLD2"/>